<keyword evidence="5" id="KW-0812">Transmembrane</keyword>
<evidence type="ECO:0000256" key="2">
    <source>
        <dbReference type="ARBA" id="ARBA00023043"/>
    </source>
</evidence>
<dbReference type="InterPro" id="IPR036770">
    <property type="entry name" value="Ankyrin_rpt-contain_sf"/>
</dbReference>
<evidence type="ECO:0000256" key="3">
    <source>
        <dbReference type="PROSITE-ProRule" id="PRU00023"/>
    </source>
</evidence>
<dbReference type="PANTHER" id="PTHR24173">
    <property type="entry name" value="ANKYRIN REPEAT CONTAINING"/>
    <property type="match status" value="1"/>
</dbReference>
<feature type="compositionally biased region" description="Basic and acidic residues" evidence="4">
    <location>
        <begin position="697"/>
        <end position="710"/>
    </location>
</feature>
<dbReference type="GeneID" id="80864997"/>
<feature type="repeat" description="ANK" evidence="3">
    <location>
        <begin position="1086"/>
        <end position="1118"/>
    </location>
</feature>
<name>A0A9W9E8Y5_9HYPO</name>
<keyword evidence="2 3" id="KW-0040">ANK repeat</keyword>
<feature type="repeat" description="ANK" evidence="3">
    <location>
        <begin position="1119"/>
        <end position="1151"/>
    </location>
</feature>
<feature type="chain" id="PRO_5040735271" evidence="6">
    <location>
        <begin position="21"/>
        <end position="1366"/>
    </location>
</feature>
<evidence type="ECO:0000256" key="4">
    <source>
        <dbReference type="SAM" id="MobiDB-lite"/>
    </source>
</evidence>
<sequence>MAKSTFFLLIYAAIIVVVRADGLSDFSNNLASDLGPLLSLFGDAVTRQYLSESTTFIDYFIFAMAPIGIIGTITAVIRVCGSSSLRAFIGRAQEGQGTTEAELCTSTSVDVCELFNKGGITRVLGRPDIIELVYLEDSSNECWHRMTSSGSGNAVFNKIGHSNSGSSMDLAPKPNLSLNVGIRRQPDWVFYVIALVGFILQAGILAFAGTAVWFLKWNLQKPNSEASRNYAPGIFIAGTITLCLGVWSCAALIGQTTNEQYYRRSPESSDVLYWVQPGPQVIGDQSFGSFAYSDAKRKDRLMMWTSSTKDFDKNFETVTYFAVSLVLFGYIAQFIGLRGLNAWISITQLGITIIMSILRGILRMKRLDKNNNRLATWQDLATGHELDWLAFDIAEQELTKKLKNNTQGTSVEKDQSQIFEKKFLWYITGQHEKPIRWDKVPVNGSGSETVEISPENGESNNGCRSPLPKFNTAEWLVAYNDELIQNRTQLSNLTGHFGEFRDAKSYLSWKDERVRVRAKAKSLSAVISRAAAILLRNQSNQEDFYLRIKAAFSYDKSNGEETIVSIKLKPPTGPDRINWGVDSSRLEAILGLWLWSITRREYDTYSEKETGSDILNLPNKVINSEIFRVVSACHGEHEWDNSFDTDMSLWLGSGDLKYDKQSLDMRLYNSYTYSLADHWIPSDEKSVISGQDTSQTTKEDNESKSYKRVGESSNDSTARFQRFCGWNLIYDALSTATSEKESNNPSERKRVNVKGFLVKDTEHSLLDICAQELFVAILQSMKALEFRKLDKISVSESGGNLRLENPVISALAECFIDNDLGTHSDAISCLIPSLRSEIPPYQEKVLSALTPVASNYRRDDEWSSAEVVLSWACQYHLKSKPADRDETSDFMVALRELGELYRWSLAQMQHSVRQEFGTRGIEQLASKFGTANPIVALYSTVAKRITSKIIKSQGWMDGFHHAVRDCKRADALYFLCFAGTSIPYKLSKCLPLAARNGWEEIVSALLEMKLGPNIKDDDGRTPLSHCAESGLRQSLQRLMDMNAELDLADKYKMTPLAYAAMNGHEDIVRLLIETGQVDLKRSGDSAGRSPLWLATDQDHFGTIAELLDKGADVNIKNYRGDGLLDLAFRRGHSGVIKLLLERGLRIRWEEDYNMEHLVQQLLRRTNRITGPELSNIRVPALIWAAWRGHIDAIRLFLEDSSALVPAGDDMTREAREVLERGATLQPLRNHSDGFFSTLDIRPFPSVSGADIRHIKFSPPYSEAPRLMIGISGLSLERHSPLDMHWKASPVSETGFVLIRRRCENDWEPVDSANVTWIEFGAEEREFQVGNFPSSEDFNDDGGDNYHLREDISFQTAFKHAPNIVTL</sequence>
<comment type="caution">
    <text evidence="8">The sequence shown here is derived from an EMBL/GenBank/DDBJ whole genome shotgun (WGS) entry which is preliminary data.</text>
</comment>
<keyword evidence="1" id="KW-0677">Repeat</keyword>
<accession>A0A9W9E8Y5</accession>
<feature type="transmembrane region" description="Helical" evidence="5">
    <location>
        <begin position="318"/>
        <end position="336"/>
    </location>
</feature>
<keyword evidence="5" id="KW-1133">Transmembrane helix</keyword>
<dbReference type="EMBL" id="JAOPEN010000002">
    <property type="protein sequence ID" value="KAJ4862145.1"/>
    <property type="molecule type" value="Genomic_DNA"/>
</dbReference>
<evidence type="ECO:0000313" key="9">
    <source>
        <dbReference type="Proteomes" id="UP001140511"/>
    </source>
</evidence>
<dbReference type="Pfam" id="PF12796">
    <property type="entry name" value="Ank_2"/>
    <property type="match status" value="1"/>
</dbReference>
<proteinExistence type="predicted"/>
<dbReference type="Pfam" id="PF09458">
    <property type="entry name" value="H_lectin"/>
    <property type="match status" value="1"/>
</dbReference>
<feature type="transmembrane region" description="Helical" evidence="5">
    <location>
        <begin position="59"/>
        <end position="81"/>
    </location>
</feature>
<evidence type="ECO:0000256" key="1">
    <source>
        <dbReference type="ARBA" id="ARBA00022737"/>
    </source>
</evidence>
<keyword evidence="5" id="KW-0472">Membrane</keyword>
<organism evidence="8 9">
    <name type="scientific">Trichoderma breve</name>
    <dbReference type="NCBI Taxonomy" id="2034170"/>
    <lineage>
        <taxon>Eukaryota</taxon>
        <taxon>Fungi</taxon>
        <taxon>Dikarya</taxon>
        <taxon>Ascomycota</taxon>
        <taxon>Pezizomycotina</taxon>
        <taxon>Sordariomycetes</taxon>
        <taxon>Hypocreomycetidae</taxon>
        <taxon>Hypocreales</taxon>
        <taxon>Hypocreaceae</taxon>
        <taxon>Trichoderma</taxon>
    </lineage>
</organism>
<evidence type="ECO:0000256" key="5">
    <source>
        <dbReference type="SAM" id="Phobius"/>
    </source>
</evidence>
<evidence type="ECO:0000313" key="8">
    <source>
        <dbReference type="EMBL" id="KAJ4862145.1"/>
    </source>
</evidence>
<dbReference type="InterPro" id="IPR002110">
    <property type="entry name" value="Ankyrin_rpt"/>
</dbReference>
<feature type="transmembrane region" description="Helical" evidence="5">
    <location>
        <begin position="188"/>
        <end position="214"/>
    </location>
</feature>
<evidence type="ECO:0000256" key="6">
    <source>
        <dbReference type="SAM" id="SignalP"/>
    </source>
</evidence>
<dbReference type="SUPFAM" id="SSF48403">
    <property type="entry name" value="Ankyrin repeat"/>
    <property type="match status" value="1"/>
</dbReference>
<feature type="region of interest" description="Disordered" evidence="4">
    <location>
        <begin position="686"/>
        <end position="711"/>
    </location>
</feature>
<dbReference type="SMART" id="SM00248">
    <property type="entry name" value="ANK"/>
    <property type="match status" value="6"/>
</dbReference>
<feature type="repeat" description="ANK" evidence="3">
    <location>
        <begin position="1051"/>
        <end position="1075"/>
    </location>
</feature>
<gene>
    <name evidence="8" type="ORF">T069G_03099</name>
</gene>
<dbReference type="GO" id="GO:0030246">
    <property type="term" value="F:carbohydrate binding"/>
    <property type="evidence" value="ECO:0007669"/>
    <property type="project" value="InterPro"/>
</dbReference>
<dbReference type="RefSeq" id="XP_056031201.1">
    <property type="nucleotide sequence ID" value="XM_056170309.1"/>
</dbReference>
<dbReference type="SUPFAM" id="SSF141086">
    <property type="entry name" value="Agglutinin HPA-like"/>
    <property type="match status" value="1"/>
</dbReference>
<dbReference type="InterPro" id="IPR019019">
    <property type="entry name" value="H-type_lectin_domain"/>
</dbReference>
<dbReference type="PANTHER" id="PTHR24173:SF74">
    <property type="entry name" value="ANKYRIN REPEAT DOMAIN-CONTAINING PROTEIN 16"/>
    <property type="match status" value="1"/>
</dbReference>
<dbReference type="PROSITE" id="PS50297">
    <property type="entry name" value="ANK_REP_REGION"/>
    <property type="match status" value="2"/>
</dbReference>
<feature type="domain" description="H-type lectin" evidence="7">
    <location>
        <begin position="1252"/>
        <end position="1317"/>
    </location>
</feature>
<evidence type="ECO:0000259" key="7">
    <source>
        <dbReference type="Pfam" id="PF09458"/>
    </source>
</evidence>
<reference evidence="8" key="1">
    <citation type="submission" date="2022-09" db="EMBL/GenBank/DDBJ databases">
        <title>Chromosome-level assembly of Trichoderma breve T069, a fungus used in development of biopesticide product.</title>
        <authorList>
            <person name="Lin R."/>
            <person name="Liu T."/>
        </authorList>
    </citation>
    <scope>NUCLEOTIDE SEQUENCE</scope>
    <source>
        <strain evidence="8">T069</strain>
    </source>
</reference>
<keyword evidence="9" id="KW-1185">Reference proteome</keyword>
<feature type="repeat" description="ANK" evidence="3">
    <location>
        <begin position="1018"/>
        <end position="1050"/>
    </location>
</feature>
<dbReference type="Gene3D" id="1.25.40.20">
    <property type="entry name" value="Ankyrin repeat-containing domain"/>
    <property type="match status" value="1"/>
</dbReference>
<protein>
    <submittedName>
        <fullName evidence="8">Ankyrin repeats (3 copies) domain-containing protein</fullName>
    </submittedName>
</protein>
<dbReference type="PROSITE" id="PS50088">
    <property type="entry name" value="ANK_REPEAT"/>
    <property type="match status" value="4"/>
</dbReference>
<feature type="signal peptide" evidence="6">
    <location>
        <begin position="1"/>
        <end position="20"/>
    </location>
</feature>
<dbReference type="GO" id="GO:0007155">
    <property type="term" value="P:cell adhesion"/>
    <property type="evidence" value="ECO:0007669"/>
    <property type="project" value="InterPro"/>
</dbReference>
<dbReference type="InterPro" id="IPR037221">
    <property type="entry name" value="H-type_lectin_dom_sf"/>
</dbReference>
<dbReference type="Proteomes" id="UP001140511">
    <property type="component" value="Unassembled WGS sequence"/>
</dbReference>
<feature type="transmembrane region" description="Helical" evidence="5">
    <location>
        <begin position="234"/>
        <end position="254"/>
    </location>
</feature>
<keyword evidence="6" id="KW-0732">Signal</keyword>
<dbReference type="Gene3D" id="2.60.40.2080">
    <property type="match status" value="1"/>
</dbReference>